<dbReference type="GO" id="GO:0006955">
    <property type="term" value="P:immune response"/>
    <property type="evidence" value="ECO:0007669"/>
    <property type="project" value="TreeGrafter"/>
</dbReference>
<dbReference type="InterPro" id="IPR036179">
    <property type="entry name" value="Ig-like_dom_sf"/>
</dbReference>
<dbReference type="Pfam" id="PF13895">
    <property type="entry name" value="Ig_2"/>
    <property type="match status" value="1"/>
</dbReference>
<accession>A0A3P8V527</accession>
<dbReference type="GO" id="GO:0007166">
    <property type="term" value="P:cell surface receptor signaling pathway"/>
    <property type="evidence" value="ECO:0007669"/>
    <property type="project" value="TreeGrafter"/>
</dbReference>
<reference evidence="4" key="2">
    <citation type="submission" date="2025-08" db="UniProtKB">
        <authorList>
            <consortium name="Ensembl"/>
        </authorList>
    </citation>
    <scope>IDENTIFICATION</scope>
</reference>
<dbReference type="GO" id="GO:0004888">
    <property type="term" value="F:transmembrane signaling receptor activity"/>
    <property type="evidence" value="ECO:0007669"/>
    <property type="project" value="TreeGrafter"/>
</dbReference>
<dbReference type="OMA" id="TRAESEC"/>
<dbReference type="GeneTree" id="ENSGT00940000175251"/>
<dbReference type="AlphaFoldDB" id="A0A3P8V527"/>
<dbReference type="SMART" id="SM00408">
    <property type="entry name" value="IGc2"/>
    <property type="match status" value="2"/>
</dbReference>
<keyword evidence="5" id="KW-1185">Reference proteome</keyword>
<dbReference type="STRING" id="244447.ENSCSEP00000008251"/>
<dbReference type="InterPro" id="IPR007110">
    <property type="entry name" value="Ig-like_dom"/>
</dbReference>
<dbReference type="Ensembl" id="ENSCSET00000008337.1">
    <property type="protein sequence ID" value="ENSCSEP00000008251.1"/>
    <property type="gene ID" value="ENSCSEG00000005278.1"/>
</dbReference>
<dbReference type="InterPro" id="IPR003599">
    <property type="entry name" value="Ig_sub"/>
</dbReference>
<protein>
    <recommendedName>
        <fullName evidence="3">Ig-like domain-containing protein</fullName>
    </recommendedName>
</protein>
<keyword evidence="2" id="KW-1015">Disulfide bond</keyword>
<organism evidence="4 5">
    <name type="scientific">Cynoglossus semilaevis</name>
    <name type="common">Tongue sole</name>
    <dbReference type="NCBI Taxonomy" id="244447"/>
    <lineage>
        <taxon>Eukaryota</taxon>
        <taxon>Metazoa</taxon>
        <taxon>Chordata</taxon>
        <taxon>Craniata</taxon>
        <taxon>Vertebrata</taxon>
        <taxon>Euteleostomi</taxon>
        <taxon>Actinopterygii</taxon>
        <taxon>Neopterygii</taxon>
        <taxon>Teleostei</taxon>
        <taxon>Neoteleostei</taxon>
        <taxon>Acanthomorphata</taxon>
        <taxon>Carangaria</taxon>
        <taxon>Pleuronectiformes</taxon>
        <taxon>Pleuronectoidei</taxon>
        <taxon>Cynoglossidae</taxon>
        <taxon>Cynoglossinae</taxon>
        <taxon>Cynoglossus</taxon>
    </lineage>
</organism>
<dbReference type="InParanoid" id="A0A3P8V527"/>
<feature type="domain" description="Ig-like" evidence="3">
    <location>
        <begin position="1"/>
        <end position="74"/>
    </location>
</feature>
<evidence type="ECO:0000259" key="3">
    <source>
        <dbReference type="PROSITE" id="PS50835"/>
    </source>
</evidence>
<dbReference type="SUPFAM" id="SSF48726">
    <property type="entry name" value="Immunoglobulin"/>
    <property type="match status" value="2"/>
</dbReference>
<dbReference type="InterPro" id="IPR050488">
    <property type="entry name" value="Ig_Fc_receptor"/>
</dbReference>
<sequence length="283" mass="31166">PAQPVTQGSDVTLSCRTKGTLSGQSISFYKDNVLLKTGTISHMTLHQVSKLEEGAYNCEVGGVGNSPSSWLTVKATEDLRPPSLVVSPDSSQFAEYENLTLTCVGANGIIGHWSVKRFTTFTKILSSCGVRWGTPTSQGYKKLTLRSPVLPVTAGDNVTLSCKATSPYGPALFYKDGYHLQTSQTGHMNLYRVTKADEGVYKCEISGREESPPSQLLVRAFRSAVSVYTVIRWILVPFPYLVSTLLTLYKVKGVRQRLCTWHNSKTKFSHLTKPPISHPSMFH</sequence>
<reference evidence="4 5" key="1">
    <citation type="journal article" date="2014" name="Nat. Genet.">
        <title>Whole-genome sequence of a flatfish provides insights into ZW sex chromosome evolution and adaptation to a benthic lifestyle.</title>
        <authorList>
            <person name="Chen S."/>
            <person name="Zhang G."/>
            <person name="Shao C."/>
            <person name="Huang Q."/>
            <person name="Liu G."/>
            <person name="Zhang P."/>
            <person name="Song W."/>
            <person name="An N."/>
            <person name="Chalopin D."/>
            <person name="Volff J.N."/>
            <person name="Hong Y."/>
            <person name="Li Q."/>
            <person name="Sha Z."/>
            <person name="Zhou H."/>
            <person name="Xie M."/>
            <person name="Yu Q."/>
            <person name="Liu Y."/>
            <person name="Xiang H."/>
            <person name="Wang N."/>
            <person name="Wu K."/>
            <person name="Yang C."/>
            <person name="Zhou Q."/>
            <person name="Liao X."/>
            <person name="Yang L."/>
            <person name="Hu Q."/>
            <person name="Zhang J."/>
            <person name="Meng L."/>
            <person name="Jin L."/>
            <person name="Tian Y."/>
            <person name="Lian J."/>
            <person name="Yang J."/>
            <person name="Miao G."/>
            <person name="Liu S."/>
            <person name="Liang Z."/>
            <person name="Yan F."/>
            <person name="Li Y."/>
            <person name="Sun B."/>
            <person name="Zhang H."/>
            <person name="Zhang J."/>
            <person name="Zhu Y."/>
            <person name="Du M."/>
            <person name="Zhao Y."/>
            <person name="Schartl M."/>
            <person name="Tang Q."/>
            <person name="Wang J."/>
        </authorList>
    </citation>
    <scope>NUCLEOTIDE SEQUENCE</scope>
</reference>
<dbReference type="GO" id="GO:0009897">
    <property type="term" value="C:external side of plasma membrane"/>
    <property type="evidence" value="ECO:0007669"/>
    <property type="project" value="TreeGrafter"/>
</dbReference>
<evidence type="ECO:0000256" key="2">
    <source>
        <dbReference type="ARBA" id="ARBA00023157"/>
    </source>
</evidence>
<dbReference type="InterPro" id="IPR013783">
    <property type="entry name" value="Ig-like_fold"/>
</dbReference>
<dbReference type="Gene3D" id="2.60.40.10">
    <property type="entry name" value="Immunoglobulins"/>
    <property type="match status" value="2"/>
</dbReference>
<dbReference type="PANTHER" id="PTHR11481:SF64">
    <property type="entry name" value="FC RECEPTOR-LIKE PROTEIN 4"/>
    <property type="match status" value="1"/>
</dbReference>
<keyword evidence="1" id="KW-0732">Signal</keyword>
<dbReference type="Proteomes" id="UP000265120">
    <property type="component" value="Chromosome 1"/>
</dbReference>
<proteinExistence type="predicted"/>
<dbReference type="InterPro" id="IPR003598">
    <property type="entry name" value="Ig_sub2"/>
</dbReference>
<evidence type="ECO:0000313" key="4">
    <source>
        <dbReference type="Ensembl" id="ENSCSEP00000008251.1"/>
    </source>
</evidence>
<evidence type="ECO:0000256" key="1">
    <source>
        <dbReference type="ARBA" id="ARBA00022729"/>
    </source>
</evidence>
<dbReference type="SMART" id="SM00409">
    <property type="entry name" value="IG"/>
    <property type="match status" value="2"/>
</dbReference>
<name>A0A3P8V527_CYNSE</name>
<feature type="domain" description="Ig-like" evidence="3">
    <location>
        <begin position="82"/>
        <end position="219"/>
    </location>
</feature>
<dbReference type="PROSITE" id="PS50835">
    <property type="entry name" value="IG_LIKE"/>
    <property type="match status" value="2"/>
</dbReference>
<dbReference type="PANTHER" id="PTHR11481">
    <property type="entry name" value="IMMUNOGLOBULIN FC RECEPTOR"/>
    <property type="match status" value="1"/>
</dbReference>
<evidence type="ECO:0000313" key="5">
    <source>
        <dbReference type="Proteomes" id="UP000265120"/>
    </source>
</evidence>
<reference evidence="4" key="3">
    <citation type="submission" date="2025-09" db="UniProtKB">
        <authorList>
            <consortium name="Ensembl"/>
        </authorList>
    </citation>
    <scope>IDENTIFICATION</scope>
</reference>